<accession>A0A7S3MKH3</accession>
<dbReference type="Gene3D" id="3.50.50.60">
    <property type="entry name" value="FAD/NAD(P)-binding domain"/>
    <property type="match status" value="1"/>
</dbReference>
<comment type="similarity">
    <text evidence="1 2">Belongs to the Rab GDI family.</text>
</comment>
<dbReference type="PANTHER" id="PTHR11787">
    <property type="entry name" value="RAB GDP-DISSOCIATION INHIBITOR"/>
    <property type="match status" value="1"/>
</dbReference>
<dbReference type="Gene3D" id="3.30.519.10">
    <property type="entry name" value="Guanine Nucleotide Dissociation Inhibitor, domain 2"/>
    <property type="match status" value="1"/>
</dbReference>
<dbReference type="PANTHER" id="PTHR11787:SF8">
    <property type="entry name" value="RAB GDP DISSOCIATION INHIBITOR"/>
    <property type="match status" value="1"/>
</dbReference>
<dbReference type="InterPro" id="IPR018203">
    <property type="entry name" value="GDP_dissociation_inhibitor"/>
</dbReference>
<gene>
    <name evidence="3" type="ORF">FEHR0123_LOCUS2474</name>
</gene>
<dbReference type="SUPFAM" id="SSF54373">
    <property type="entry name" value="FAD-linked reductases, C-terminal domain"/>
    <property type="match status" value="1"/>
</dbReference>
<evidence type="ECO:0000256" key="2">
    <source>
        <dbReference type="RuleBase" id="RU363124"/>
    </source>
</evidence>
<evidence type="ECO:0000313" key="3">
    <source>
        <dbReference type="EMBL" id="CAE0307567.1"/>
    </source>
</evidence>
<dbReference type="FunFam" id="3.30.519.10:FF:000005">
    <property type="entry name" value="Rab GDP dissociation inhibitor"/>
    <property type="match status" value="1"/>
</dbReference>
<dbReference type="FunFam" id="1.10.405.10:FF:000011">
    <property type="entry name" value="Rab GDP dissociation inhibitor"/>
    <property type="match status" value="1"/>
</dbReference>
<dbReference type="PRINTS" id="PR00891">
    <property type="entry name" value="RABGDIREP"/>
</dbReference>
<dbReference type="Gene3D" id="1.10.405.10">
    <property type="entry name" value="Guanine Nucleotide Dissociation Inhibitor, domain 1"/>
    <property type="match status" value="1"/>
</dbReference>
<dbReference type="GO" id="GO:0015031">
    <property type="term" value="P:protein transport"/>
    <property type="evidence" value="ECO:0007669"/>
    <property type="project" value="InterPro"/>
</dbReference>
<dbReference type="SUPFAM" id="SSF51905">
    <property type="entry name" value="FAD/NAD(P)-binding domain"/>
    <property type="match status" value="2"/>
</dbReference>
<dbReference type="GO" id="GO:0007264">
    <property type="term" value="P:small GTPase-mediated signal transduction"/>
    <property type="evidence" value="ECO:0007669"/>
    <property type="project" value="InterPro"/>
</dbReference>
<dbReference type="InterPro" id="IPR000806">
    <property type="entry name" value="RabGDI"/>
</dbReference>
<dbReference type="AlphaFoldDB" id="A0A7S3MKH3"/>
<dbReference type="Pfam" id="PF00996">
    <property type="entry name" value="GDI"/>
    <property type="match status" value="1"/>
</dbReference>
<reference evidence="3" key="1">
    <citation type="submission" date="2021-01" db="EMBL/GenBank/DDBJ databases">
        <authorList>
            <person name="Corre E."/>
            <person name="Pelletier E."/>
            <person name="Niang G."/>
            <person name="Scheremetjew M."/>
            <person name="Finn R."/>
            <person name="Kale V."/>
            <person name="Holt S."/>
            <person name="Cochrane G."/>
            <person name="Meng A."/>
            <person name="Brown T."/>
            <person name="Cohen L."/>
        </authorList>
    </citation>
    <scope>NUCLEOTIDE SEQUENCE</scope>
    <source>
        <strain evidence="3">Fehren 1</strain>
    </source>
</reference>
<dbReference type="GO" id="GO:0005737">
    <property type="term" value="C:cytoplasm"/>
    <property type="evidence" value="ECO:0007669"/>
    <property type="project" value="TreeGrafter"/>
</dbReference>
<evidence type="ECO:0000256" key="1">
    <source>
        <dbReference type="ARBA" id="ARBA00005593"/>
    </source>
</evidence>
<dbReference type="GO" id="GO:0016192">
    <property type="term" value="P:vesicle-mediated transport"/>
    <property type="evidence" value="ECO:0007669"/>
    <property type="project" value="TreeGrafter"/>
</dbReference>
<name>A0A7S3MKH3_9SPIT</name>
<protein>
    <recommendedName>
        <fullName evidence="2">Rab GDP dissociation inhibitor</fullName>
    </recommendedName>
</protein>
<dbReference type="PRINTS" id="PR00892">
    <property type="entry name" value="RABGDI"/>
</dbReference>
<proteinExistence type="inferred from homology"/>
<dbReference type="InterPro" id="IPR036188">
    <property type="entry name" value="FAD/NAD-bd_sf"/>
</dbReference>
<organism evidence="3">
    <name type="scientific">Favella ehrenbergii</name>
    <dbReference type="NCBI Taxonomy" id="182087"/>
    <lineage>
        <taxon>Eukaryota</taxon>
        <taxon>Sar</taxon>
        <taxon>Alveolata</taxon>
        <taxon>Ciliophora</taxon>
        <taxon>Intramacronucleata</taxon>
        <taxon>Spirotrichea</taxon>
        <taxon>Choreotrichia</taxon>
        <taxon>Tintinnida</taxon>
        <taxon>Xystonellidae</taxon>
        <taxon>Favella</taxon>
    </lineage>
</organism>
<dbReference type="EMBL" id="HBIE01007709">
    <property type="protein sequence ID" value="CAE0307567.1"/>
    <property type="molecule type" value="Transcribed_RNA"/>
</dbReference>
<dbReference type="GO" id="GO:0005093">
    <property type="term" value="F:Rab GDP-dissociation inhibitor activity"/>
    <property type="evidence" value="ECO:0007669"/>
    <property type="project" value="InterPro"/>
</dbReference>
<sequence length="454" mass="50673">MNEEYDVIVLGTGLKECILSGLLSVKGKKVLHLDRHGYYGAETASLNLTNLWSMFRSGTEPPQQYGHNRDWNVDLIPKFIMANGLLVKMLLHTKVTRYLEWKTIDCSYVMQHTAGGMFSSASNKIHKVPTNETEAIKSNLMGLFQKKKCRNFYQYMDRINLDDPNTWDGKRLDQMTMAELYSSFGLEAQTIDFLGHAVALHIEDSYLQSGAMETCRKMQLYMESMGKYGDSPFLYPVYGLGGLPESFSRLCAIHGGTYMLNTNVDEILFDSDGRANGVRCGEESARAPLVICDPSYVTGLEKTRVTGKVIRAICILDHPIPNTNDATSCQIIIPQKQVNRNFDIYITMVSSAHAVCAQGLRIVIISTTVETANPEQEIQPALDLLGPLLEMFVSVSDIHEPTNNAGAESLYITKSYDATSHFESSSKDVLAIYEAITGETLDLNIQPSEDDEDY</sequence>